<sequence length="646" mass="70039">MLVDGVPAIPVHPLERPFVVFPPFPDPPAGAQIPVWSHFKPAGIRVAPDEDGIERDGRGIPTVRLGSHHKLTDAEKTKYSSRKKQRKGASGVVVPWYELWQEDETTRRAIINPAINKADRLHMALDDFQAGRRWPSPEAKGNPSLIWQVWRDYLGLSSKVGSEHKSKSKQELAADDEDDDSDMDPSEDLANVTVVDTQRPDTSRAPQEESGKAAVARRESRRESESEKEAFLNDPETSVQIFFSSYWRFKGHVHDEAKCEAGPILVAFFIRYLIRSRVFPGDEAVFKRAAAMCDRAGVELAATLAVTRCLPEKVGNAFERLYGQMDQRFNMSFNPSGDRDGDSEPESGTDADASEEPDAKKRKVESTPEPQVSQAEPMAQKTSPDTASHVAPNIWGISEDDADPNVKKTAQLVDSSGSGNGWGSSTADDAHDTPSLGWGQSSWGASTTLATLPAALSSTHTTGLVESSVRKIAQVILPTPAQQAEQTLTPAAAVEAALTRDFATVVFAPWVRVGNAVPSDIHTPQILPNSRGRHVGGEPKAQAPHEDDARTAFDPQRDAIRVLMDPDTAATLAPHVGIGVRGLFVQLARRAAPAADAKPSGKAQHAKAARADQDVEPTPYWYVESAMLSLTSFHADKTVSGGDGEA</sequence>
<protein>
    <submittedName>
        <fullName evidence="2">Uncharacterized protein</fullName>
    </submittedName>
</protein>
<dbReference type="Proteomes" id="UP000703269">
    <property type="component" value="Unassembled WGS sequence"/>
</dbReference>
<feature type="compositionally biased region" description="Low complexity" evidence="1">
    <location>
        <begin position="594"/>
        <end position="603"/>
    </location>
</feature>
<evidence type="ECO:0000313" key="2">
    <source>
        <dbReference type="EMBL" id="GJE97414.1"/>
    </source>
</evidence>
<feature type="compositionally biased region" description="Acidic residues" evidence="1">
    <location>
        <begin position="173"/>
        <end position="187"/>
    </location>
</feature>
<feature type="region of interest" description="Disordered" evidence="1">
    <location>
        <begin position="329"/>
        <end position="439"/>
    </location>
</feature>
<feature type="compositionally biased region" description="Polar residues" evidence="1">
    <location>
        <begin position="368"/>
        <end position="386"/>
    </location>
</feature>
<accession>A0A9P3GQ37</accession>
<feature type="region of interest" description="Disordered" evidence="1">
    <location>
        <begin position="594"/>
        <end position="613"/>
    </location>
</feature>
<keyword evidence="3" id="KW-1185">Reference proteome</keyword>
<feature type="compositionally biased region" description="Basic and acidic residues" evidence="1">
    <location>
        <begin position="161"/>
        <end position="172"/>
    </location>
</feature>
<evidence type="ECO:0000256" key="1">
    <source>
        <dbReference type="SAM" id="MobiDB-lite"/>
    </source>
</evidence>
<dbReference type="Pfam" id="PF09692">
    <property type="entry name" value="Arb1"/>
    <property type="match status" value="1"/>
</dbReference>
<dbReference type="GO" id="GO:0033167">
    <property type="term" value="C:ARC complex"/>
    <property type="evidence" value="ECO:0007669"/>
    <property type="project" value="InterPro"/>
</dbReference>
<comment type="caution">
    <text evidence="2">The sequence shown here is derived from an EMBL/GenBank/DDBJ whole genome shotgun (WGS) entry which is preliminary data.</text>
</comment>
<reference evidence="2 3" key="1">
    <citation type="submission" date="2021-08" db="EMBL/GenBank/DDBJ databases">
        <title>Draft Genome Sequence of Phanerochaete sordida strain YK-624.</title>
        <authorList>
            <person name="Mori T."/>
            <person name="Dohra H."/>
            <person name="Suzuki T."/>
            <person name="Kawagishi H."/>
            <person name="Hirai H."/>
        </authorList>
    </citation>
    <scope>NUCLEOTIDE SEQUENCE [LARGE SCALE GENOMIC DNA]</scope>
    <source>
        <strain evidence="2 3">YK-624</strain>
    </source>
</reference>
<name>A0A9P3GQ37_9APHY</name>
<dbReference type="InterPro" id="IPR018606">
    <property type="entry name" value="Arb1"/>
</dbReference>
<evidence type="ECO:0000313" key="3">
    <source>
        <dbReference type="Proteomes" id="UP000703269"/>
    </source>
</evidence>
<feature type="compositionally biased region" description="Acidic residues" evidence="1">
    <location>
        <begin position="343"/>
        <end position="356"/>
    </location>
</feature>
<proteinExistence type="predicted"/>
<feature type="region of interest" description="Disordered" evidence="1">
    <location>
        <begin position="522"/>
        <end position="551"/>
    </location>
</feature>
<dbReference type="OrthoDB" id="435402at2759"/>
<organism evidence="2 3">
    <name type="scientific">Phanerochaete sordida</name>
    <dbReference type="NCBI Taxonomy" id="48140"/>
    <lineage>
        <taxon>Eukaryota</taxon>
        <taxon>Fungi</taxon>
        <taxon>Dikarya</taxon>
        <taxon>Basidiomycota</taxon>
        <taxon>Agaricomycotina</taxon>
        <taxon>Agaricomycetes</taxon>
        <taxon>Polyporales</taxon>
        <taxon>Phanerochaetaceae</taxon>
        <taxon>Phanerochaete</taxon>
    </lineage>
</organism>
<dbReference type="GO" id="GO:0031047">
    <property type="term" value="P:regulatory ncRNA-mediated gene silencing"/>
    <property type="evidence" value="ECO:0007669"/>
    <property type="project" value="InterPro"/>
</dbReference>
<gene>
    <name evidence="2" type="ORF">PsYK624_136310</name>
</gene>
<feature type="compositionally biased region" description="Basic and acidic residues" evidence="1">
    <location>
        <begin position="198"/>
        <end position="231"/>
    </location>
</feature>
<dbReference type="EMBL" id="BPQB01000071">
    <property type="protein sequence ID" value="GJE97414.1"/>
    <property type="molecule type" value="Genomic_DNA"/>
</dbReference>
<feature type="region of interest" description="Disordered" evidence="1">
    <location>
        <begin position="161"/>
        <end position="232"/>
    </location>
</feature>
<dbReference type="AlphaFoldDB" id="A0A9P3GQ37"/>